<feature type="region of interest" description="Disordered" evidence="1">
    <location>
        <begin position="1"/>
        <end position="39"/>
    </location>
</feature>
<dbReference type="EMBL" id="OW240915">
    <property type="protein sequence ID" value="CAH2284151.1"/>
    <property type="molecule type" value="Genomic_DNA"/>
</dbReference>
<accession>A0AAD1W4U5</accession>
<dbReference type="Proteomes" id="UP001295444">
    <property type="component" value="Chromosome 04"/>
</dbReference>
<evidence type="ECO:0000313" key="2">
    <source>
        <dbReference type="EMBL" id="CAH2284151.1"/>
    </source>
</evidence>
<gene>
    <name evidence="2" type="ORF">PECUL_23A026443</name>
</gene>
<evidence type="ECO:0000313" key="3">
    <source>
        <dbReference type="Proteomes" id="UP001295444"/>
    </source>
</evidence>
<proteinExistence type="predicted"/>
<organism evidence="2 3">
    <name type="scientific">Pelobates cultripes</name>
    <name type="common">Western spadefoot toad</name>
    <dbReference type="NCBI Taxonomy" id="61616"/>
    <lineage>
        <taxon>Eukaryota</taxon>
        <taxon>Metazoa</taxon>
        <taxon>Chordata</taxon>
        <taxon>Craniata</taxon>
        <taxon>Vertebrata</taxon>
        <taxon>Euteleostomi</taxon>
        <taxon>Amphibia</taxon>
        <taxon>Batrachia</taxon>
        <taxon>Anura</taxon>
        <taxon>Pelobatoidea</taxon>
        <taxon>Pelobatidae</taxon>
        <taxon>Pelobates</taxon>
    </lineage>
</organism>
<reference evidence="2" key="1">
    <citation type="submission" date="2022-03" db="EMBL/GenBank/DDBJ databases">
        <authorList>
            <person name="Alioto T."/>
            <person name="Alioto T."/>
            <person name="Gomez Garrido J."/>
        </authorList>
    </citation>
    <scope>NUCLEOTIDE SEQUENCE</scope>
</reference>
<sequence>MDDYLAGPPGLSDAIDLPIPASPSSSMAGSSRGTNEPAALSQISQDIAAISSSMLTRRDKSEMVAELRAVIREEIAAVRADLTALEHRVDAWMLSIFRPPTGNRPRTLRPPGRGTCS</sequence>
<protein>
    <submittedName>
        <fullName evidence="2">Uncharacterized protein</fullName>
    </submittedName>
</protein>
<keyword evidence="3" id="KW-1185">Reference proteome</keyword>
<name>A0AAD1W4U5_PELCU</name>
<feature type="compositionally biased region" description="Low complexity" evidence="1">
    <location>
        <begin position="22"/>
        <end position="31"/>
    </location>
</feature>
<evidence type="ECO:0000256" key="1">
    <source>
        <dbReference type="SAM" id="MobiDB-lite"/>
    </source>
</evidence>
<dbReference type="AlphaFoldDB" id="A0AAD1W4U5"/>